<dbReference type="InterPro" id="IPR001343">
    <property type="entry name" value="Hemolysn_Ca-bd"/>
</dbReference>
<dbReference type="RefSeq" id="WP_343896094.1">
    <property type="nucleotide sequence ID" value="NZ_BAAAFZ010000046.1"/>
</dbReference>
<sequence>MSGTNGDDNITGTSRADTINALGGDDTIRGIGGNDTINGGAGSDTAVFGGNRNQYVLSRNADGSVTVADVRGGNANDGVDTLRNVEFARFGNNGRDVVDLSTVAPCFAAGTRICTARGEVAVEDLRPGDLVALADGAGFERAVWIGRRTVDVDLHAWPDLVRPVRVRAGALAEGVPSRDLLVSPEHAFLIDGALVPAGLLANGRSILSERGIRRLTYFHVELPAHGVILAEGAPAESYLDVGNRSMFEGGSVVALNPRFDAPAGTTDAAWCAPRVEGGEALARIRSRLLERAEAFGCEQTAEPDLRLVVDGREIRARRAGGGLHLFDLPAGTAEVRIVSRAACPAAETASWGGDRRLLGVALTGLALRGADGFAVEVPIGDAALVRGFHPVERQADGRAHRWTDGDAALPARWFAPALGAGPVTLEVRVGGAARYWLPRTPAGRADTAAA</sequence>
<accession>A0ABP3QDP6</accession>
<dbReference type="Pfam" id="PF13403">
    <property type="entry name" value="Hint_2"/>
    <property type="match status" value="1"/>
</dbReference>
<comment type="caution">
    <text evidence="2">The sequence shown here is derived from an EMBL/GenBank/DDBJ whole genome shotgun (WGS) entry which is preliminary data.</text>
</comment>
<evidence type="ECO:0000313" key="2">
    <source>
        <dbReference type="EMBL" id="GAA0588854.1"/>
    </source>
</evidence>
<dbReference type="InterPro" id="IPR018511">
    <property type="entry name" value="Hemolysin-typ_Ca-bd_CS"/>
</dbReference>
<dbReference type="Proteomes" id="UP001501588">
    <property type="component" value="Unassembled WGS sequence"/>
</dbReference>
<dbReference type="SUPFAM" id="SSF51294">
    <property type="entry name" value="Hedgehog/intein (Hint) domain"/>
    <property type="match status" value="1"/>
</dbReference>
<feature type="domain" description="Hedgehog/Intein (Hint)" evidence="1">
    <location>
        <begin position="105"/>
        <end position="240"/>
    </location>
</feature>
<dbReference type="InterPro" id="IPR028992">
    <property type="entry name" value="Hedgehog/Intein_dom"/>
</dbReference>
<organism evidence="2 3">
    <name type="scientific">Craurococcus roseus</name>
    <dbReference type="NCBI Taxonomy" id="77585"/>
    <lineage>
        <taxon>Bacteria</taxon>
        <taxon>Pseudomonadati</taxon>
        <taxon>Pseudomonadota</taxon>
        <taxon>Alphaproteobacteria</taxon>
        <taxon>Acetobacterales</taxon>
        <taxon>Acetobacteraceae</taxon>
        <taxon>Craurococcus</taxon>
    </lineage>
</organism>
<dbReference type="InterPro" id="IPR011049">
    <property type="entry name" value="Serralysin-like_metalloprot_C"/>
</dbReference>
<dbReference type="Gene3D" id="2.150.10.10">
    <property type="entry name" value="Serralysin-like metalloprotease, C-terminal"/>
    <property type="match status" value="1"/>
</dbReference>
<protein>
    <recommendedName>
        <fullName evidence="1">Hedgehog/Intein (Hint) domain-containing protein</fullName>
    </recommendedName>
</protein>
<dbReference type="Gene3D" id="2.170.16.10">
    <property type="entry name" value="Hedgehog/Intein (Hint) domain"/>
    <property type="match status" value="1"/>
</dbReference>
<dbReference type="Pfam" id="PF00353">
    <property type="entry name" value="HemolysinCabind"/>
    <property type="match status" value="1"/>
</dbReference>
<proteinExistence type="predicted"/>
<dbReference type="PROSITE" id="PS00330">
    <property type="entry name" value="HEMOLYSIN_CALCIUM"/>
    <property type="match status" value="1"/>
</dbReference>
<dbReference type="SUPFAM" id="SSF51120">
    <property type="entry name" value="beta-Roll"/>
    <property type="match status" value="1"/>
</dbReference>
<evidence type="ECO:0000313" key="3">
    <source>
        <dbReference type="Proteomes" id="UP001501588"/>
    </source>
</evidence>
<reference evidence="3" key="1">
    <citation type="journal article" date="2019" name="Int. J. Syst. Evol. Microbiol.">
        <title>The Global Catalogue of Microorganisms (GCM) 10K type strain sequencing project: providing services to taxonomists for standard genome sequencing and annotation.</title>
        <authorList>
            <consortium name="The Broad Institute Genomics Platform"/>
            <consortium name="The Broad Institute Genome Sequencing Center for Infectious Disease"/>
            <person name="Wu L."/>
            <person name="Ma J."/>
        </authorList>
    </citation>
    <scope>NUCLEOTIDE SEQUENCE [LARGE SCALE GENOMIC DNA]</scope>
    <source>
        <strain evidence="3">JCM 9933</strain>
    </source>
</reference>
<name>A0ABP3QDP6_9PROT</name>
<dbReference type="EMBL" id="BAAAFZ010000046">
    <property type="protein sequence ID" value="GAA0588854.1"/>
    <property type="molecule type" value="Genomic_DNA"/>
</dbReference>
<dbReference type="InterPro" id="IPR036844">
    <property type="entry name" value="Hint_dom_sf"/>
</dbReference>
<keyword evidence="3" id="KW-1185">Reference proteome</keyword>
<evidence type="ECO:0000259" key="1">
    <source>
        <dbReference type="Pfam" id="PF13403"/>
    </source>
</evidence>
<gene>
    <name evidence="2" type="ORF">GCM10009416_29220</name>
</gene>